<sequence>MVSASHLSDLWRTIILSLPPPSLLRRVFRRTSPSPAGLSRGVHSVASCLILPLTRYLGRSKVIAPHTRFWCLRTTSADVLRKDLKDTLNLPIEASNEYLYGQRLLGCCGIPIAAEESDINLVDTAFKLLTSRDEICAFEAFSSLVSTFQKRLGRCQTMSPLAPSYLVSTSSNRFSNTWTVARVASRRLGISWSFEELNTIYLLR</sequence>
<dbReference type="AlphaFoldDB" id="A0AAV4QZW4"/>
<organism evidence="1 2">
    <name type="scientific">Caerostris darwini</name>
    <dbReference type="NCBI Taxonomy" id="1538125"/>
    <lineage>
        <taxon>Eukaryota</taxon>
        <taxon>Metazoa</taxon>
        <taxon>Ecdysozoa</taxon>
        <taxon>Arthropoda</taxon>
        <taxon>Chelicerata</taxon>
        <taxon>Arachnida</taxon>
        <taxon>Araneae</taxon>
        <taxon>Araneomorphae</taxon>
        <taxon>Entelegynae</taxon>
        <taxon>Araneoidea</taxon>
        <taxon>Araneidae</taxon>
        <taxon>Caerostris</taxon>
    </lineage>
</organism>
<keyword evidence="1" id="KW-0548">Nucleotidyltransferase</keyword>
<reference evidence="1 2" key="1">
    <citation type="submission" date="2021-06" db="EMBL/GenBank/DDBJ databases">
        <title>Caerostris darwini draft genome.</title>
        <authorList>
            <person name="Kono N."/>
            <person name="Arakawa K."/>
        </authorList>
    </citation>
    <scope>NUCLEOTIDE SEQUENCE [LARGE SCALE GENOMIC DNA]</scope>
</reference>
<keyword evidence="1" id="KW-0808">Transferase</keyword>
<evidence type="ECO:0000313" key="1">
    <source>
        <dbReference type="EMBL" id="GIY13587.1"/>
    </source>
</evidence>
<gene>
    <name evidence="1" type="primary">AVEN_246030_1</name>
    <name evidence="1" type="ORF">CDAR_567231</name>
</gene>
<keyword evidence="1" id="KW-0695">RNA-directed DNA polymerase</keyword>
<comment type="caution">
    <text evidence="1">The sequence shown here is derived from an EMBL/GenBank/DDBJ whole genome shotgun (WGS) entry which is preliminary data.</text>
</comment>
<name>A0AAV4QZW4_9ARAC</name>
<evidence type="ECO:0000313" key="2">
    <source>
        <dbReference type="Proteomes" id="UP001054837"/>
    </source>
</evidence>
<dbReference type="GO" id="GO:0003964">
    <property type="term" value="F:RNA-directed DNA polymerase activity"/>
    <property type="evidence" value="ECO:0007669"/>
    <property type="project" value="UniProtKB-KW"/>
</dbReference>
<dbReference type="Proteomes" id="UP001054837">
    <property type="component" value="Unassembled WGS sequence"/>
</dbReference>
<protein>
    <submittedName>
        <fullName evidence="1">Reverse transcriptase domain-containing protein</fullName>
    </submittedName>
</protein>
<dbReference type="EMBL" id="BPLQ01005263">
    <property type="protein sequence ID" value="GIY13587.1"/>
    <property type="molecule type" value="Genomic_DNA"/>
</dbReference>
<accession>A0AAV4QZW4</accession>
<keyword evidence="2" id="KW-1185">Reference proteome</keyword>
<proteinExistence type="predicted"/>